<organism evidence="2 3">
    <name type="scientific">Acinetobacter stercoris</name>
    <dbReference type="NCBI Taxonomy" id="2126983"/>
    <lineage>
        <taxon>Bacteria</taxon>
        <taxon>Pseudomonadati</taxon>
        <taxon>Pseudomonadota</taxon>
        <taxon>Gammaproteobacteria</taxon>
        <taxon>Moraxellales</taxon>
        <taxon>Moraxellaceae</taxon>
        <taxon>Acinetobacter</taxon>
    </lineage>
</organism>
<dbReference type="InterPro" id="IPR011009">
    <property type="entry name" value="Kinase-like_dom_sf"/>
</dbReference>
<feature type="domain" description="Protein kinase" evidence="1">
    <location>
        <begin position="11"/>
        <end position="270"/>
    </location>
</feature>
<evidence type="ECO:0000259" key="1">
    <source>
        <dbReference type="PROSITE" id="PS50011"/>
    </source>
</evidence>
<gene>
    <name evidence="2" type="primary">pknD</name>
    <name evidence="2" type="ORF">KPC_3334</name>
</gene>
<dbReference type="PROSITE" id="PS50011">
    <property type="entry name" value="PROTEIN_KINASE_DOM"/>
    <property type="match status" value="1"/>
</dbReference>
<dbReference type="RefSeq" id="WP_121975558.1">
    <property type="nucleotide sequence ID" value="NZ_OOGT01000225.1"/>
</dbReference>
<proteinExistence type="predicted"/>
<reference evidence="3" key="1">
    <citation type="submission" date="2018-03" db="EMBL/GenBank/DDBJ databases">
        <authorList>
            <person name="Blom J."/>
        </authorList>
    </citation>
    <scope>NUCLEOTIDE SEQUENCE [LARGE SCALE GENOMIC DNA]</scope>
    <source>
        <strain evidence="3">KPC-SM-21</strain>
    </source>
</reference>
<dbReference type="OrthoDB" id="9801841at2"/>
<keyword evidence="3" id="KW-1185">Reference proteome</keyword>
<dbReference type="GO" id="GO:0005737">
    <property type="term" value="C:cytoplasm"/>
    <property type="evidence" value="ECO:0007669"/>
    <property type="project" value="TreeGrafter"/>
</dbReference>
<dbReference type="InParanoid" id="A0A2U3N396"/>
<sequence length="270" mass="31688">MRKLNWPKTLGPLCNSIKSQNFGRRLYLIILDNSQYWVKLQIKAINSEYEKMLQNELMVYELFKQQQQPDQGFLLDAILFDVQDLPISTENFLKKGLLVPHVEPLFLNQTDMMSLDRVIRIMKLSLDVVEKLHQSGWIHGDLKREHFRFQQQQAYLIDFEQTQKIEGGLGLKTLNATPRYMAPELFHQSAKSIQTDLYALGIVWLEWITQSRIAAKSYQEWAVLHCQQLEINLPDRFSCLHPVFEKILAKAKGQRFSNIYQIKQALSDYV</sequence>
<evidence type="ECO:0000313" key="2">
    <source>
        <dbReference type="EMBL" id="SPL72156.1"/>
    </source>
</evidence>
<dbReference type="GO" id="GO:0004674">
    <property type="term" value="F:protein serine/threonine kinase activity"/>
    <property type="evidence" value="ECO:0007669"/>
    <property type="project" value="UniProtKB-EC"/>
</dbReference>
<dbReference type="EC" id="2.7.11.1" evidence="2"/>
<dbReference type="SUPFAM" id="SSF56112">
    <property type="entry name" value="Protein kinase-like (PK-like)"/>
    <property type="match status" value="1"/>
</dbReference>
<dbReference type="Proteomes" id="UP000245974">
    <property type="component" value="Unassembled WGS sequence"/>
</dbReference>
<dbReference type="AlphaFoldDB" id="A0A2U3N396"/>
<keyword evidence="2" id="KW-0418">Kinase</keyword>
<dbReference type="PANTHER" id="PTHR44167">
    <property type="entry name" value="OVARIAN-SPECIFIC SERINE/THREONINE-PROTEIN KINASE LOK-RELATED"/>
    <property type="match status" value="1"/>
</dbReference>
<protein>
    <submittedName>
        <fullName evidence="2">Serine/threonine-protein kinase PknD</fullName>
        <ecNumber evidence="2">2.7.11.1</ecNumber>
    </submittedName>
</protein>
<name>A0A2U3N396_9GAMM</name>
<evidence type="ECO:0000313" key="3">
    <source>
        <dbReference type="Proteomes" id="UP000245974"/>
    </source>
</evidence>
<dbReference type="Pfam" id="PF00069">
    <property type="entry name" value="Pkinase"/>
    <property type="match status" value="1"/>
</dbReference>
<keyword evidence="2" id="KW-0808">Transferase</keyword>
<accession>A0A2U3N396</accession>
<dbReference type="GO" id="GO:0005524">
    <property type="term" value="F:ATP binding"/>
    <property type="evidence" value="ECO:0007669"/>
    <property type="project" value="InterPro"/>
</dbReference>
<dbReference type="PANTHER" id="PTHR44167:SF18">
    <property type="entry name" value="PROTEIN KINASE DOMAIN-CONTAINING PROTEIN"/>
    <property type="match status" value="1"/>
</dbReference>
<dbReference type="Gene3D" id="1.10.510.10">
    <property type="entry name" value="Transferase(Phosphotransferase) domain 1"/>
    <property type="match status" value="1"/>
</dbReference>
<dbReference type="InterPro" id="IPR000719">
    <property type="entry name" value="Prot_kinase_dom"/>
</dbReference>
<dbReference type="EMBL" id="OOGT01000225">
    <property type="protein sequence ID" value="SPL72156.1"/>
    <property type="molecule type" value="Genomic_DNA"/>
</dbReference>